<dbReference type="Gene3D" id="3.55.50.30">
    <property type="match status" value="1"/>
</dbReference>
<dbReference type="RefSeq" id="WP_077133544.1">
    <property type="nucleotide sequence ID" value="NZ_CP014263.1"/>
</dbReference>
<keyword evidence="5" id="KW-1185">Reference proteome</keyword>
<keyword evidence="1" id="KW-0472">Membrane</keyword>
<accession>A0A1P9X366</accession>
<dbReference type="Pfam" id="PF16344">
    <property type="entry name" value="FecR_C"/>
    <property type="match status" value="1"/>
</dbReference>
<evidence type="ECO:0000313" key="4">
    <source>
        <dbReference type="EMBL" id="AQG82067.1"/>
    </source>
</evidence>
<evidence type="ECO:0000259" key="2">
    <source>
        <dbReference type="Pfam" id="PF04773"/>
    </source>
</evidence>
<name>A0A1P9X366_9BACT</name>
<evidence type="ECO:0000256" key="1">
    <source>
        <dbReference type="SAM" id="Phobius"/>
    </source>
</evidence>
<reference evidence="4 5" key="1">
    <citation type="submission" date="2016-01" db="EMBL/GenBank/DDBJ databases">
        <authorList>
            <person name="Oliw E.H."/>
        </authorList>
    </citation>
    <scope>NUCLEOTIDE SEQUENCE [LARGE SCALE GENOMIC DNA]</scope>
    <source>
        <strain evidence="4 5">DY10</strain>
    </source>
</reference>
<dbReference type="KEGG" id="smon:AWR27_23885"/>
<dbReference type="PANTHER" id="PTHR30273">
    <property type="entry name" value="PERIPLASMIC SIGNAL SENSOR AND SIGMA FACTOR ACTIVATOR FECR-RELATED"/>
    <property type="match status" value="1"/>
</dbReference>
<feature type="domain" description="FecR protein" evidence="2">
    <location>
        <begin position="126"/>
        <end position="218"/>
    </location>
</feature>
<organism evidence="4 5">
    <name type="scientific">Spirosoma montaniterrae</name>
    <dbReference type="NCBI Taxonomy" id="1178516"/>
    <lineage>
        <taxon>Bacteria</taxon>
        <taxon>Pseudomonadati</taxon>
        <taxon>Bacteroidota</taxon>
        <taxon>Cytophagia</taxon>
        <taxon>Cytophagales</taxon>
        <taxon>Cytophagaceae</taxon>
        <taxon>Spirosoma</taxon>
    </lineage>
</organism>
<dbReference type="GO" id="GO:0016989">
    <property type="term" value="F:sigma factor antagonist activity"/>
    <property type="evidence" value="ECO:0007669"/>
    <property type="project" value="TreeGrafter"/>
</dbReference>
<dbReference type="EMBL" id="CP014263">
    <property type="protein sequence ID" value="AQG82067.1"/>
    <property type="molecule type" value="Genomic_DNA"/>
</dbReference>
<keyword evidence="1" id="KW-1133">Transmembrane helix</keyword>
<evidence type="ECO:0000259" key="3">
    <source>
        <dbReference type="Pfam" id="PF16344"/>
    </source>
</evidence>
<proteinExistence type="predicted"/>
<dbReference type="Pfam" id="PF04773">
    <property type="entry name" value="FecR"/>
    <property type="match status" value="1"/>
</dbReference>
<protein>
    <recommendedName>
        <fullName evidence="6">Iron dicitrate transport regulator FecR</fullName>
    </recommendedName>
</protein>
<dbReference type="PIRSF" id="PIRSF018266">
    <property type="entry name" value="FecR"/>
    <property type="match status" value="1"/>
</dbReference>
<evidence type="ECO:0000313" key="5">
    <source>
        <dbReference type="Proteomes" id="UP000187941"/>
    </source>
</evidence>
<dbReference type="STRING" id="1178516.AWR27_23885"/>
<dbReference type="InterPro" id="IPR006860">
    <property type="entry name" value="FecR"/>
</dbReference>
<feature type="transmembrane region" description="Helical" evidence="1">
    <location>
        <begin position="96"/>
        <end position="114"/>
    </location>
</feature>
<dbReference type="InterPro" id="IPR012373">
    <property type="entry name" value="Ferrdict_sens_TM"/>
</dbReference>
<dbReference type="PANTHER" id="PTHR30273:SF2">
    <property type="entry name" value="PROTEIN FECR"/>
    <property type="match status" value="1"/>
</dbReference>
<dbReference type="AlphaFoldDB" id="A0A1P9X366"/>
<feature type="domain" description="Protein FecR C-terminal" evidence="3">
    <location>
        <begin position="262"/>
        <end position="330"/>
    </location>
</feature>
<dbReference type="OrthoDB" id="1523489at2"/>
<evidence type="ECO:0008006" key="6">
    <source>
        <dbReference type="Google" id="ProtNLM"/>
    </source>
</evidence>
<sequence length="334" mass="38004">MTEDILQRYFANQVTPDEARRVLNWFATNEGQVYLKHRLDQQFDQAEWQTLPNAAATAPDADKLLAALRQRLTPVRPLTDETPVRQLPWYSQPMRWAAVLIGTLLLAAGGFYGYQYVYPADLIQQTAYGKTSRFTLPDGSTVTLNGNSRLRYAPRWATGTTREVWLDGEGFFRVTHQANHERFVVHLPNKLNIEVLGTQFNVLARPSRTRIVLSSGRIRLENQAGQQVEMRPGELVETSPRTKYVNRRRVNPVADASWQTDRLTFDDASLQDMVDRLEETYGLSVTVKKPELLQQRFSGTVPNHNVNVLLDGLAQLFGLSIQRHGNQVIIDSND</sequence>
<dbReference type="InterPro" id="IPR032508">
    <property type="entry name" value="FecR_C"/>
</dbReference>
<dbReference type="Proteomes" id="UP000187941">
    <property type="component" value="Chromosome"/>
</dbReference>
<gene>
    <name evidence="4" type="ORF">AWR27_23885</name>
</gene>
<dbReference type="Gene3D" id="2.60.120.1440">
    <property type="match status" value="1"/>
</dbReference>
<keyword evidence="1" id="KW-0812">Transmembrane</keyword>